<evidence type="ECO:0000313" key="1">
    <source>
        <dbReference type="EMBL" id="KNG88441.1"/>
    </source>
</evidence>
<dbReference type="EMBL" id="JNOM01000052">
    <property type="protein sequence ID" value="KNG88441.1"/>
    <property type="molecule type" value="Genomic_DNA"/>
</dbReference>
<dbReference type="AlphaFoldDB" id="A0A0L1J9J8"/>
<dbReference type="RefSeq" id="XP_015409364.1">
    <property type="nucleotide sequence ID" value="XM_015548739.1"/>
</dbReference>
<accession>A0A0L1J9J8</accession>
<sequence length="189" mass="21398">MRLSVARDAAAPKSDVDSKDYWYGTTERVERWRRHSRLNQGLYQQHRRHGGTAFVKKTDQPPEPARERQIFEDLAAAAYHSYILGCPIVDQLLSLPRINVYRAFINNISLLGLFTGSLCETDIVSPFNQAGPTPPMVKSLPFFARQAHNALVTIIYGSIPFRNLKCEIILSVPRKDTTKTSSALEPKRN</sequence>
<reference evidence="1 2" key="1">
    <citation type="submission" date="2014-06" db="EMBL/GenBank/DDBJ databases">
        <title>The Genome of the Aflatoxigenic Filamentous Fungus Aspergillus nomius.</title>
        <authorList>
            <person name="Moore M.G."/>
            <person name="Shannon B.M."/>
            <person name="Brian M.M."/>
        </authorList>
    </citation>
    <scope>NUCLEOTIDE SEQUENCE [LARGE SCALE GENOMIC DNA]</scope>
    <source>
        <strain evidence="1 2">NRRL 13137</strain>
    </source>
</reference>
<evidence type="ECO:0000313" key="2">
    <source>
        <dbReference type="Proteomes" id="UP000037505"/>
    </source>
</evidence>
<comment type="caution">
    <text evidence="1">The sequence shown here is derived from an EMBL/GenBank/DDBJ whole genome shotgun (WGS) entry which is preliminary data.</text>
</comment>
<gene>
    <name evidence="1" type="ORF">ANOM_003482</name>
</gene>
<protein>
    <submittedName>
        <fullName evidence="1">Uncharacterized protein</fullName>
    </submittedName>
</protein>
<dbReference type="Proteomes" id="UP000037505">
    <property type="component" value="Unassembled WGS sequence"/>
</dbReference>
<dbReference type="GeneID" id="26805286"/>
<keyword evidence="2" id="KW-1185">Reference proteome</keyword>
<dbReference type="STRING" id="1509407.A0A0L1J9J8"/>
<organism evidence="1 2">
    <name type="scientific">Aspergillus nomiae NRRL (strain ATCC 15546 / NRRL 13137 / CBS 260.88 / M93)</name>
    <dbReference type="NCBI Taxonomy" id="1509407"/>
    <lineage>
        <taxon>Eukaryota</taxon>
        <taxon>Fungi</taxon>
        <taxon>Dikarya</taxon>
        <taxon>Ascomycota</taxon>
        <taxon>Pezizomycotina</taxon>
        <taxon>Eurotiomycetes</taxon>
        <taxon>Eurotiomycetidae</taxon>
        <taxon>Eurotiales</taxon>
        <taxon>Aspergillaceae</taxon>
        <taxon>Aspergillus</taxon>
        <taxon>Aspergillus subgen. Circumdati</taxon>
    </lineage>
</organism>
<proteinExistence type="predicted"/>
<name>A0A0L1J9J8_ASPN3</name>